<dbReference type="Proteomes" id="UP001148838">
    <property type="component" value="Unassembled WGS sequence"/>
</dbReference>
<organism evidence="1 2">
    <name type="scientific">Periplaneta americana</name>
    <name type="common">American cockroach</name>
    <name type="synonym">Blatta americana</name>
    <dbReference type="NCBI Taxonomy" id="6978"/>
    <lineage>
        <taxon>Eukaryota</taxon>
        <taxon>Metazoa</taxon>
        <taxon>Ecdysozoa</taxon>
        <taxon>Arthropoda</taxon>
        <taxon>Hexapoda</taxon>
        <taxon>Insecta</taxon>
        <taxon>Pterygota</taxon>
        <taxon>Neoptera</taxon>
        <taxon>Polyneoptera</taxon>
        <taxon>Dictyoptera</taxon>
        <taxon>Blattodea</taxon>
        <taxon>Blattoidea</taxon>
        <taxon>Blattidae</taxon>
        <taxon>Blattinae</taxon>
        <taxon>Periplaneta</taxon>
    </lineage>
</organism>
<name>A0ABQ8U400_PERAM</name>
<gene>
    <name evidence="1" type="ORF">ANN_03667</name>
</gene>
<reference evidence="1 2" key="1">
    <citation type="journal article" date="2022" name="Allergy">
        <title>Genome assembly and annotation of Periplaneta americana reveal a comprehensive cockroach allergen profile.</title>
        <authorList>
            <person name="Wang L."/>
            <person name="Xiong Q."/>
            <person name="Saelim N."/>
            <person name="Wang L."/>
            <person name="Nong W."/>
            <person name="Wan A.T."/>
            <person name="Shi M."/>
            <person name="Liu X."/>
            <person name="Cao Q."/>
            <person name="Hui J.H.L."/>
            <person name="Sookrung N."/>
            <person name="Leung T.F."/>
            <person name="Tungtrongchitr A."/>
            <person name="Tsui S.K.W."/>
        </authorList>
    </citation>
    <scope>NUCLEOTIDE SEQUENCE [LARGE SCALE GENOMIC DNA]</scope>
    <source>
        <strain evidence="1">PWHHKU_190912</strain>
    </source>
</reference>
<dbReference type="EMBL" id="JAJSOF020000001">
    <property type="protein sequence ID" value="KAJ4452149.1"/>
    <property type="molecule type" value="Genomic_DNA"/>
</dbReference>
<accession>A0ABQ8U400</accession>
<proteinExistence type="predicted"/>
<keyword evidence="2" id="KW-1185">Reference proteome</keyword>
<evidence type="ECO:0000313" key="2">
    <source>
        <dbReference type="Proteomes" id="UP001148838"/>
    </source>
</evidence>
<protein>
    <submittedName>
        <fullName evidence="1">Uncharacterized protein</fullName>
    </submittedName>
</protein>
<sequence>MAGLCEGGNEPPGSLKAKYICPCIVGPYHHGMAHPQVAYRGDGLQIWRVAVYILNKQSWTADEGWSSSLGVGRRANNLSP</sequence>
<comment type="caution">
    <text evidence="1">The sequence shown here is derived from an EMBL/GenBank/DDBJ whole genome shotgun (WGS) entry which is preliminary data.</text>
</comment>
<evidence type="ECO:0000313" key="1">
    <source>
        <dbReference type="EMBL" id="KAJ4452149.1"/>
    </source>
</evidence>